<dbReference type="InterPro" id="IPR025932">
    <property type="entry name" value="Trypano_VSG_B_N_dom"/>
</dbReference>
<keyword evidence="8" id="KW-0449">Lipoprotein</keyword>
<feature type="chain" id="PRO_5003390648" description="Trypanosome variant surface glycoprotein B-type N-terminal domain-containing protein" evidence="10">
    <location>
        <begin position="20"/>
        <end position="463"/>
    </location>
</feature>
<evidence type="ECO:0000256" key="8">
    <source>
        <dbReference type="ARBA" id="ARBA00023288"/>
    </source>
</evidence>
<organism evidence="12 13">
    <name type="scientific">Trypanosoma vivax (strain Y486)</name>
    <dbReference type="NCBI Taxonomy" id="1055687"/>
    <lineage>
        <taxon>Eukaryota</taxon>
        <taxon>Discoba</taxon>
        <taxon>Euglenozoa</taxon>
        <taxon>Kinetoplastea</taxon>
        <taxon>Metakinetoplastina</taxon>
        <taxon>Trypanosomatida</taxon>
        <taxon>Trypanosomatidae</taxon>
        <taxon>Trypanosoma</taxon>
        <taxon>Duttonella</taxon>
    </lineage>
</organism>
<keyword evidence="4" id="KW-0336">GPI-anchor</keyword>
<comment type="subcellular location">
    <subcellularLocation>
        <location evidence="2">Cell membrane</location>
        <topology evidence="2">Lipid-anchor</topology>
        <topology evidence="2">GPI-anchor</topology>
    </subcellularLocation>
</comment>
<evidence type="ECO:0000256" key="7">
    <source>
        <dbReference type="ARBA" id="ARBA00023180"/>
    </source>
</evidence>
<sequence>MLGLALVFALVCMLRPCEATAGETGHGFDALCRVFLSVRGAISAAQDTQKTQRARVTRDLEELREAALLGSRGRAMAGDQDGACTPTSRGAVRTVSDILCAAKAQLEQAGKDIEGAEGEAAKAVFGANAKWSDMSEETRQQALLKVLISPEGNNANVGFSADKKSGQALASDMLWLCNAADGSGGSNKCGQSGNGDNCGCVSAAINKLATQGTWTLMKESAGLDVSGDNGKTAHSNWKITRELCSLSQGLGKAGAPRGASVAVIQNDLALFNRTLHPIHTAAASMQRCLAKQDLSATCDGTGSARQANCVCYDKSGEDMRQPPWMAHIGTMLHLLNNASTQQKKAERLAHALLAATLATPPTRAGNSANNDNKTLDTNENTPNMDEETKATNHDACTPQSPTWDGQTGTCTAHTKKQKHTAAPATETHKLAPSAAQAHAHAHTHTDTLARTASLFAAARMALN</sequence>
<evidence type="ECO:0000259" key="11">
    <source>
        <dbReference type="Pfam" id="PF13206"/>
    </source>
</evidence>
<dbReference type="EMBL" id="CAEX01001912">
    <property type="protein sequence ID" value="CCD18800.1"/>
    <property type="molecule type" value="Genomic_DNA"/>
</dbReference>
<keyword evidence="6" id="KW-0472">Membrane</keyword>
<dbReference type="AlphaFoldDB" id="F9WMP0"/>
<keyword evidence="3" id="KW-1003">Cell membrane</keyword>
<evidence type="ECO:0000256" key="5">
    <source>
        <dbReference type="ARBA" id="ARBA00022729"/>
    </source>
</evidence>
<name>F9WMP0_TRYVY</name>
<dbReference type="GO" id="GO:0098552">
    <property type="term" value="C:side of membrane"/>
    <property type="evidence" value="ECO:0007669"/>
    <property type="project" value="UniProtKB-KW"/>
</dbReference>
<keyword evidence="5 10" id="KW-0732">Signal</keyword>
<reference evidence="12 13" key="1">
    <citation type="journal article" date="2012" name="Proc. Natl. Acad. Sci. U.S.A.">
        <title>Antigenic diversity is generated by distinct evolutionary mechanisms in African trypanosome species.</title>
        <authorList>
            <person name="Jackson A.P."/>
            <person name="Berry A."/>
            <person name="Aslett M."/>
            <person name="Allison H.C."/>
            <person name="Burton P."/>
            <person name="Vavrova-Anderson J."/>
            <person name="Brown R."/>
            <person name="Browne H."/>
            <person name="Corton N."/>
            <person name="Hauser H."/>
            <person name="Gamble J."/>
            <person name="Gilderthorp R."/>
            <person name="Marcello L."/>
            <person name="McQuillan J."/>
            <person name="Otto T.D."/>
            <person name="Quail M.A."/>
            <person name="Sanders M.J."/>
            <person name="van Tonder A."/>
            <person name="Ginger M.L."/>
            <person name="Field M.C."/>
            <person name="Barry J.D."/>
            <person name="Hertz-Fowler C."/>
            <person name="Berriman M."/>
        </authorList>
    </citation>
    <scope>NUCLEOTIDE SEQUENCE</scope>
    <source>
        <strain evidence="12 13">Y486</strain>
    </source>
</reference>
<dbReference type="VEuPathDB" id="TriTrypDB:TvY486_0015020"/>
<evidence type="ECO:0000256" key="1">
    <source>
        <dbReference type="ARBA" id="ARBA00002523"/>
    </source>
</evidence>
<protein>
    <recommendedName>
        <fullName evidence="11">Trypanosome variant surface glycoprotein B-type N-terminal domain-containing protein</fullName>
    </recommendedName>
</protein>
<evidence type="ECO:0000313" key="12">
    <source>
        <dbReference type="EMBL" id="CCD18800.1"/>
    </source>
</evidence>
<gene>
    <name evidence="12" type="ORF">TvY486_0015020</name>
</gene>
<feature type="region of interest" description="Disordered" evidence="9">
    <location>
        <begin position="359"/>
        <end position="445"/>
    </location>
</feature>
<comment type="function">
    <text evidence="1">VSG forms a coat on the surface of the parasite. The trypanosome evades the immune response of the host by expressing a series of antigenically distinct VSGs from an estimated 1000 VSG genes.</text>
</comment>
<evidence type="ECO:0000256" key="6">
    <source>
        <dbReference type="ARBA" id="ARBA00023136"/>
    </source>
</evidence>
<feature type="compositionally biased region" description="Polar residues" evidence="9">
    <location>
        <begin position="397"/>
        <end position="412"/>
    </location>
</feature>
<evidence type="ECO:0000256" key="10">
    <source>
        <dbReference type="SAM" id="SignalP"/>
    </source>
</evidence>
<dbReference type="GO" id="GO:0005886">
    <property type="term" value="C:plasma membrane"/>
    <property type="evidence" value="ECO:0007669"/>
    <property type="project" value="UniProtKB-SubCell"/>
</dbReference>
<feature type="domain" description="Trypanosome variant surface glycoprotein B-type N-terminal" evidence="11">
    <location>
        <begin position="161"/>
        <end position="352"/>
    </location>
</feature>
<evidence type="ECO:0000313" key="13">
    <source>
        <dbReference type="Proteomes" id="UP000009027"/>
    </source>
</evidence>
<evidence type="ECO:0000256" key="4">
    <source>
        <dbReference type="ARBA" id="ARBA00022622"/>
    </source>
</evidence>
<feature type="compositionally biased region" description="Polar residues" evidence="9">
    <location>
        <begin position="365"/>
        <end position="383"/>
    </location>
</feature>
<proteinExistence type="predicted"/>
<evidence type="ECO:0000256" key="9">
    <source>
        <dbReference type="SAM" id="MobiDB-lite"/>
    </source>
</evidence>
<dbReference type="Pfam" id="PF13206">
    <property type="entry name" value="VSG_B"/>
    <property type="match status" value="1"/>
</dbReference>
<dbReference type="Proteomes" id="UP000009027">
    <property type="component" value="Unassembled WGS sequence"/>
</dbReference>
<accession>F9WMP0</accession>
<feature type="signal peptide" evidence="10">
    <location>
        <begin position="1"/>
        <end position="19"/>
    </location>
</feature>
<evidence type="ECO:0000256" key="2">
    <source>
        <dbReference type="ARBA" id="ARBA00004609"/>
    </source>
</evidence>
<keyword evidence="13" id="KW-1185">Reference proteome</keyword>
<evidence type="ECO:0000256" key="3">
    <source>
        <dbReference type="ARBA" id="ARBA00022475"/>
    </source>
</evidence>
<keyword evidence="7" id="KW-0325">Glycoprotein</keyword>